<accession>A0A242CEU7</accession>
<evidence type="ECO:0000259" key="5">
    <source>
        <dbReference type="PROSITE" id="PS51755"/>
    </source>
</evidence>
<dbReference type="GO" id="GO:0000160">
    <property type="term" value="P:phosphorelay signal transduction system"/>
    <property type="evidence" value="ECO:0007669"/>
    <property type="project" value="InterPro"/>
</dbReference>
<gene>
    <name evidence="7" type="ORF">A5880_001763</name>
    <name evidence="6" type="ORF">A5880_001846</name>
</gene>
<dbReference type="GO" id="GO:0006355">
    <property type="term" value="P:regulation of DNA-templated transcription"/>
    <property type="evidence" value="ECO:0007669"/>
    <property type="project" value="InterPro"/>
</dbReference>
<dbReference type="STRING" id="1834181.A5880_001763"/>
<dbReference type="PROSITE" id="PS51755">
    <property type="entry name" value="OMPR_PHOB"/>
    <property type="match status" value="1"/>
</dbReference>
<dbReference type="RefSeq" id="WP_086330677.1">
    <property type="nucleotide sequence ID" value="NZ_NGLE02000001.1"/>
</dbReference>
<evidence type="ECO:0000256" key="4">
    <source>
        <dbReference type="PROSITE-ProRule" id="PRU01091"/>
    </source>
</evidence>
<dbReference type="Pfam" id="PF00486">
    <property type="entry name" value="Trans_reg_C"/>
    <property type="match status" value="1"/>
</dbReference>
<dbReference type="GO" id="GO:0003677">
    <property type="term" value="F:DNA binding"/>
    <property type="evidence" value="ECO:0007669"/>
    <property type="project" value="UniProtKB-UniRule"/>
</dbReference>
<dbReference type="Gene3D" id="1.10.10.10">
    <property type="entry name" value="Winged helix-like DNA-binding domain superfamily/Winged helix DNA-binding domain"/>
    <property type="match status" value="1"/>
</dbReference>
<keyword evidence="8" id="KW-1185">Reference proteome</keyword>
<dbReference type="AlphaFoldDB" id="A0A242CEU7"/>
<feature type="DNA-binding region" description="OmpR/PhoB-type" evidence="4">
    <location>
        <begin position="133"/>
        <end position="232"/>
    </location>
</feature>
<organism evidence="7">
    <name type="scientific">Candidatus Enterococcus mansonii</name>
    <dbReference type="NCBI Taxonomy" id="1834181"/>
    <lineage>
        <taxon>Bacteria</taxon>
        <taxon>Bacillati</taxon>
        <taxon>Bacillota</taxon>
        <taxon>Bacilli</taxon>
        <taxon>Lactobacillales</taxon>
        <taxon>Enterococcaceae</taxon>
        <taxon>Enterococcus</taxon>
    </lineage>
</organism>
<evidence type="ECO:0000313" key="6">
    <source>
        <dbReference type="EMBL" id="MEI5994288.1"/>
    </source>
</evidence>
<comment type="caution">
    <text evidence="7">The sequence shown here is derived from an EMBL/GenBank/DDBJ whole genome shotgun (WGS) entry which is preliminary data.</text>
</comment>
<keyword evidence="2 4" id="KW-0238">DNA-binding</keyword>
<dbReference type="InterPro" id="IPR036388">
    <property type="entry name" value="WH-like_DNA-bd_sf"/>
</dbReference>
<dbReference type="EMBL" id="NGLE02000001">
    <property type="protein sequence ID" value="MEI5994288.1"/>
    <property type="molecule type" value="Genomic_DNA"/>
</dbReference>
<feature type="domain" description="OmpR/PhoB-type" evidence="5">
    <location>
        <begin position="133"/>
        <end position="232"/>
    </location>
</feature>
<evidence type="ECO:0000256" key="1">
    <source>
        <dbReference type="ARBA" id="ARBA00023015"/>
    </source>
</evidence>
<reference evidence="6 8" key="2">
    <citation type="submission" date="2018-07" db="EMBL/GenBank/DDBJ databases">
        <title>The Genome Sequence of Enterococcus sp. DIV0659b.</title>
        <authorList>
            <consortium name="The Broad Institute Genomics Platform"/>
            <consortium name="The Broad Institute Genomic Center for Infectious Diseases"/>
            <person name="Earl A."/>
            <person name="Manson A."/>
            <person name="Schwartman J."/>
            <person name="Gilmore M."/>
            <person name="Abouelleil A."/>
            <person name="Cao P."/>
            <person name="Chapman S."/>
            <person name="Cusick C."/>
            <person name="Shea T."/>
            <person name="Young S."/>
            <person name="Neafsey D."/>
            <person name="Nusbaum C."/>
            <person name="Birren B."/>
        </authorList>
    </citation>
    <scope>NUCLEOTIDE SEQUENCE [LARGE SCALE GENOMIC DNA]</scope>
    <source>
        <strain evidence="6 8">4G2_DIV0659</strain>
    </source>
</reference>
<sequence length="232" mass="27542">MYNIGYISLDSNWKKEYLDLFPEKEYQVNQLRITETELFSKQDILLIEEQSFKDFPTICQLLLEVKACKKTMVYIISLKENLDQAARIVYLQLGVNGIKDNSLDLEEFSFILKNLLIKCSDYQTERSGKMKTMNKIKTGFFKLDVENMSVCIDEEEIGLTRLEYQIIKLLYDNARKAVSYEQISENIWKTRSEDKKYRVANTIFHLRKKLERKDDDVEYIKTVRSRGYMLNI</sequence>
<protein>
    <recommendedName>
        <fullName evidence="5">OmpR/PhoB-type domain-containing protein</fullName>
    </recommendedName>
</protein>
<dbReference type="OrthoDB" id="9802426at2"/>
<dbReference type="EMBL" id="NGLE01000002">
    <property type="protein sequence ID" value="OTO08763.1"/>
    <property type="molecule type" value="Genomic_DNA"/>
</dbReference>
<keyword evidence="1" id="KW-0805">Transcription regulation</keyword>
<keyword evidence="3" id="KW-0804">Transcription</keyword>
<name>A0A242CEU7_9ENTE</name>
<evidence type="ECO:0000313" key="7">
    <source>
        <dbReference type="EMBL" id="OTO08763.1"/>
    </source>
</evidence>
<dbReference type="InterPro" id="IPR001867">
    <property type="entry name" value="OmpR/PhoB-type_DNA-bd"/>
</dbReference>
<evidence type="ECO:0000256" key="3">
    <source>
        <dbReference type="ARBA" id="ARBA00023163"/>
    </source>
</evidence>
<proteinExistence type="predicted"/>
<dbReference type="SUPFAM" id="SSF46894">
    <property type="entry name" value="C-terminal effector domain of the bipartite response regulators"/>
    <property type="match status" value="1"/>
</dbReference>
<evidence type="ECO:0000256" key="2">
    <source>
        <dbReference type="ARBA" id="ARBA00023125"/>
    </source>
</evidence>
<evidence type="ECO:0000313" key="8">
    <source>
        <dbReference type="Proteomes" id="UP000195139"/>
    </source>
</evidence>
<reference evidence="7" key="1">
    <citation type="submission" date="2017-05" db="EMBL/GenBank/DDBJ databases">
        <title>The Genome Sequence of Enterococcus sp. 4G2_DIV0659.</title>
        <authorList>
            <consortium name="The Broad Institute Genomics Platform"/>
            <consortium name="The Broad Institute Genomic Center for Infectious Diseases"/>
            <person name="Earl A."/>
            <person name="Manson A."/>
            <person name="Schwartman J."/>
            <person name="Gilmore M."/>
            <person name="Abouelleil A."/>
            <person name="Cao P."/>
            <person name="Chapman S."/>
            <person name="Cusick C."/>
            <person name="Shea T."/>
            <person name="Young S."/>
            <person name="Neafsey D."/>
            <person name="Nusbaum C."/>
            <person name="Birren B."/>
        </authorList>
    </citation>
    <scope>NUCLEOTIDE SEQUENCE [LARGE SCALE GENOMIC DNA]</scope>
    <source>
        <strain evidence="7">4G2_DIV0659</strain>
    </source>
</reference>
<dbReference type="SMART" id="SM00862">
    <property type="entry name" value="Trans_reg_C"/>
    <property type="match status" value="1"/>
</dbReference>
<dbReference type="Proteomes" id="UP000195139">
    <property type="component" value="Unassembled WGS sequence"/>
</dbReference>
<dbReference type="InterPro" id="IPR016032">
    <property type="entry name" value="Sig_transdc_resp-reg_C-effctor"/>
</dbReference>
<dbReference type="CDD" id="cd00383">
    <property type="entry name" value="trans_reg_C"/>
    <property type="match status" value="1"/>
</dbReference>